<dbReference type="InterPro" id="IPR019427">
    <property type="entry name" value="7TM_GPCR_serpentine_rcpt_Srw"/>
</dbReference>
<evidence type="ECO:0000256" key="1">
    <source>
        <dbReference type="ARBA" id="ARBA00004370"/>
    </source>
</evidence>
<comment type="subcellular location">
    <subcellularLocation>
        <location evidence="1">Membrane</location>
    </subcellularLocation>
</comment>
<dbReference type="GO" id="GO:0005886">
    <property type="term" value="C:plasma membrane"/>
    <property type="evidence" value="ECO:0007669"/>
    <property type="project" value="TreeGrafter"/>
</dbReference>
<feature type="transmembrane region" description="Helical" evidence="5">
    <location>
        <begin position="45"/>
        <end position="65"/>
    </location>
</feature>
<dbReference type="PANTHER" id="PTHR46273">
    <property type="entry name" value="MYOSUPPRESSIN RECEPTOR 1, ISOFORM B-RELATED"/>
    <property type="match status" value="1"/>
</dbReference>
<dbReference type="PANTHER" id="PTHR46273:SF16">
    <property type="entry name" value="G-PROTEIN COUPLED RECEPTORS FAMILY 1 PROFILE DOMAIN-CONTAINING PROTEIN"/>
    <property type="match status" value="1"/>
</dbReference>
<feature type="transmembrane region" description="Helical" evidence="5">
    <location>
        <begin position="114"/>
        <end position="139"/>
    </location>
</feature>
<sequence>MNEGDGGEPELALCEIGSVPLPDGADWLIAGVAGFQAGYGELHPYLAVALCIAGMLMNFITVVVLTRPSMISPVNVLLCAVAVCDIIVMGSYLVFVVHFLLAAASRCLASDYSYAWALFTMFHAHASVIFHATSIWLTVSLAQIRFLQLEGLQSGLQQTYLADLLLF</sequence>
<name>A0A915ELZ6_9BILA</name>
<dbReference type="InterPro" id="IPR017452">
    <property type="entry name" value="GPCR_Rhodpsn_7TM"/>
</dbReference>
<feature type="domain" description="G-protein coupled receptors family 1 profile" evidence="6">
    <location>
        <begin position="57"/>
        <end position="167"/>
    </location>
</feature>
<evidence type="ECO:0000256" key="3">
    <source>
        <dbReference type="ARBA" id="ARBA00022989"/>
    </source>
</evidence>
<evidence type="ECO:0000313" key="7">
    <source>
        <dbReference type="Proteomes" id="UP000887574"/>
    </source>
</evidence>
<evidence type="ECO:0000256" key="2">
    <source>
        <dbReference type="ARBA" id="ARBA00022692"/>
    </source>
</evidence>
<feature type="transmembrane region" description="Helical" evidence="5">
    <location>
        <begin position="77"/>
        <end position="102"/>
    </location>
</feature>
<keyword evidence="7" id="KW-1185">Reference proteome</keyword>
<reference evidence="8" key="1">
    <citation type="submission" date="2022-11" db="UniProtKB">
        <authorList>
            <consortium name="WormBaseParasite"/>
        </authorList>
    </citation>
    <scope>IDENTIFICATION</scope>
</reference>
<keyword evidence="2 5" id="KW-0812">Transmembrane</keyword>
<dbReference type="SUPFAM" id="SSF81321">
    <property type="entry name" value="Family A G protein-coupled receptor-like"/>
    <property type="match status" value="1"/>
</dbReference>
<protein>
    <submittedName>
        <fullName evidence="8">G-protein coupled receptors family 1 profile domain-containing protein</fullName>
    </submittedName>
</protein>
<dbReference type="InterPro" id="IPR053219">
    <property type="entry name" value="GPCR_Dmsr-1"/>
</dbReference>
<proteinExistence type="predicted"/>
<dbReference type="WBParaSite" id="jg8194">
    <property type="protein sequence ID" value="jg8194"/>
    <property type="gene ID" value="jg8194"/>
</dbReference>
<evidence type="ECO:0000259" key="6">
    <source>
        <dbReference type="PROSITE" id="PS50262"/>
    </source>
</evidence>
<dbReference type="Pfam" id="PF10324">
    <property type="entry name" value="7TM_GPCR_Srw"/>
    <property type="match status" value="1"/>
</dbReference>
<dbReference type="Gene3D" id="1.20.1070.10">
    <property type="entry name" value="Rhodopsin 7-helix transmembrane proteins"/>
    <property type="match status" value="1"/>
</dbReference>
<dbReference type="PROSITE" id="PS50262">
    <property type="entry name" value="G_PROTEIN_RECEP_F1_2"/>
    <property type="match status" value="1"/>
</dbReference>
<evidence type="ECO:0000256" key="5">
    <source>
        <dbReference type="SAM" id="Phobius"/>
    </source>
</evidence>
<evidence type="ECO:0000313" key="8">
    <source>
        <dbReference type="WBParaSite" id="jg8194"/>
    </source>
</evidence>
<keyword evidence="3 5" id="KW-1133">Transmembrane helix</keyword>
<keyword evidence="4 5" id="KW-0472">Membrane</keyword>
<dbReference type="Proteomes" id="UP000887574">
    <property type="component" value="Unplaced"/>
</dbReference>
<dbReference type="GO" id="GO:0008528">
    <property type="term" value="F:G protein-coupled peptide receptor activity"/>
    <property type="evidence" value="ECO:0007669"/>
    <property type="project" value="InterPro"/>
</dbReference>
<organism evidence="7 8">
    <name type="scientific">Ditylenchus dipsaci</name>
    <dbReference type="NCBI Taxonomy" id="166011"/>
    <lineage>
        <taxon>Eukaryota</taxon>
        <taxon>Metazoa</taxon>
        <taxon>Ecdysozoa</taxon>
        <taxon>Nematoda</taxon>
        <taxon>Chromadorea</taxon>
        <taxon>Rhabditida</taxon>
        <taxon>Tylenchina</taxon>
        <taxon>Tylenchomorpha</taxon>
        <taxon>Sphaerularioidea</taxon>
        <taxon>Anguinidae</taxon>
        <taxon>Anguininae</taxon>
        <taxon>Ditylenchus</taxon>
    </lineage>
</organism>
<dbReference type="AlphaFoldDB" id="A0A915ELZ6"/>
<accession>A0A915ELZ6</accession>
<evidence type="ECO:0000256" key="4">
    <source>
        <dbReference type="ARBA" id="ARBA00023136"/>
    </source>
</evidence>